<protein>
    <submittedName>
        <fullName evidence="1">Uncharacterized protein</fullName>
    </submittedName>
</protein>
<evidence type="ECO:0000313" key="2">
    <source>
        <dbReference type="Proteomes" id="UP000315522"/>
    </source>
</evidence>
<name>A0A559MMU3_9HELO</name>
<keyword evidence="2" id="KW-1185">Reference proteome</keyword>
<reference evidence="1 2" key="1">
    <citation type="submission" date="2018-05" db="EMBL/GenBank/DDBJ databases">
        <title>Genome sequencing and assembly of the regulated plant pathogen Lachnellula willkommii and related sister species for the development of diagnostic species identification markers.</title>
        <authorList>
            <person name="Giroux E."/>
            <person name="Bilodeau G."/>
        </authorList>
    </citation>
    <scope>NUCLEOTIDE SEQUENCE [LARGE SCALE GENOMIC DNA]</scope>
    <source>
        <strain evidence="1 2">CBS 172.35</strain>
    </source>
</reference>
<evidence type="ECO:0000313" key="1">
    <source>
        <dbReference type="EMBL" id="TVY94255.1"/>
    </source>
</evidence>
<organism evidence="1 2">
    <name type="scientific">Lachnellula willkommii</name>
    <dbReference type="NCBI Taxonomy" id="215461"/>
    <lineage>
        <taxon>Eukaryota</taxon>
        <taxon>Fungi</taxon>
        <taxon>Dikarya</taxon>
        <taxon>Ascomycota</taxon>
        <taxon>Pezizomycotina</taxon>
        <taxon>Leotiomycetes</taxon>
        <taxon>Helotiales</taxon>
        <taxon>Lachnaceae</taxon>
        <taxon>Lachnellula</taxon>
    </lineage>
</organism>
<sequence length="89" mass="10085">MCNYWSIEPLCGHRTLFAGSNCYLLFDQLQRINDPTERARPGLPFEVPRQCLPHRANTTSRNTALYAPRCGTSDARYGPGSERIGVGWR</sequence>
<dbReference type="EMBL" id="QGML01000025">
    <property type="protein sequence ID" value="TVY94255.1"/>
    <property type="molecule type" value="Genomic_DNA"/>
</dbReference>
<proteinExistence type="predicted"/>
<gene>
    <name evidence="1" type="ORF">LAWI1_G000342</name>
</gene>
<comment type="caution">
    <text evidence="1">The sequence shown here is derived from an EMBL/GenBank/DDBJ whole genome shotgun (WGS) entry which is preliminary data.</text>
</comment>
<dbReference type="Proteomes" id="UP000315522">
    <property type="component" value="Unassembled WGS sequence"/>
</dbReference>
<dbReference type="AlphaFoldDB" id="A0A559MMU3"/>
<accession>A0A559MMU3</accession>